<accession>A0A158ACB9</accession>
<protein>
    <submittedName>
        <fullName evidence="1">Uncharacterized protein</fullName>
    </submittedName>
</protein>
<dbReference type="EMBL" id="FCOF02000007">
    <property type="protein sequence ID" value="SAK55491.1"/>
    <property type="molecule type" value="Genomic_DNA"/>
</dbReference>
<evidence type="ECO:0000313" key="2">
    <source>
        <dbReference type="Proteomes" id="UP000054870"/>
    </source>
</evidence>
<proteinExistence type="predicted"/>
<reference evidence="1" key="1">
    <citation type="submission" date="2016-01" db="EMBL/GenBank/DDBJ databases">
        <authorList>
            <person name="Peeters C."/>
        </authorList>
    </citation>
    <scope>NUCLEOTIDE SEQUENCE [LARGE SCALE GENOMIC DNA]</scope>
    <source>
        <strain evidence="1">LMG 29318</strain>
    </source>
</reference>
<sequence>MFRPNELFGNVRRVALCALRLETTAYNHTRRIPSDWHQPVPDLRANGGAGQKPRCARIGASLFLEGYCGLADGASIEGGVMSVGTPL</sequence>
<organism evidence="1 2">
    <name type="scientific">Caballeronia catudaia</name>
    <dbReference type="NCBI Taxonomy" id="1777136"/>
    <lineage>
        <taxon>Bacteria</taxon>
        <taxon>Pseudomonadati</taxon>
        <taxon>Pseudomonadota</taxon>
        <taxon>Betaproteobacteria</taxon>
        <taxon>Burkholderiales</taxon>
        <taxon>Burkholderiaceae</taxon>
        <taxon>Caballeronia</taxon>
    </lineage>
</organism>
<evidence type="ECO:0000313" key="1">
    <source>
        <dbReference type="EMBL" id="SAK55491.1"/>
    </source>
</evidence>
<dbReference type="AlphaFoldDB" id="A0A158ACB9"/>
<comment type="caution">
    <text evidence="1">The sequence shown here is derived from an EMBL/GenBank/DDBJ whole genome shotgun (WGS) entry which is preliminary data.</text>
</comment>
<keyword evidence="2" id="KW-1185">Reference proteome</keyword>
<dbReference type="Proteomes" id="UP000054870">
    <property type="component" value="Unassembled WGS sequence"/>
</dbReference>
<gene>
    <name evidence="1" type="ORF">AWB75_02014</name>
</gene>
<name>A0A158ACB9_9BURK</name>